<dbReference type="InterPro" id="IPR001223">
    <property type="entry name" value="Glyco_hydro18_cat"/>
</dbReference>
<accession>A0A3M6UC61</accession>
<keyword evidence="10" id="KW-0812">Transmembrane</keyword>
<feature type="non-terminal residue" evidence="12">
    <location>
        <position position="1"/>
    </location>
</feature>
<dbReference type="SMART" id="SM00636">
    <property type="entry name" value="Glyco_18"/>
    <property type="match status" value="1"/>
</dbReference>
<dbReference type="Gene3D" id="3.10.50.10">
    <property type="match status" value="1"/>
</dbReference>
<dbReference type="STRING" id="46731.A0A3M6UC61"/>
<evidence type="ECO:0000259" key="11">
    <source>
        <dbReference type="PROSITE" id="PS51910"/>
    </source>
</evidence>
<keyword evidence="6" id="KW-0458">Lysosome</keyword>
<keyword evidence="7" id="KW-0326">Glycosidase</keyword>
<name>A0A3M6UC61_POCDA</name>
<keyword evidence="5" id="KW-0325">Glycoprotein</keyword>
<keyword evidence="4" id="KW-0378">Hydrolase</keyword>
<dbReference type="AlphaFoldDB" id="A0A3M6UC61"/>
<evidence type="ECO:0000256" key="9">
    <source>
        <dbReference type="ARBA" id="ARBA00074174"/>
    </source>
</evidence>
<keyword evidence="3" id="KW-0732">Signal</keyword>
<evidence type="ECO:0000313" key="13">
    <source>
        <dbReference type="Proteomes" id="UP000275408"/>
    </source>
</evidence>
<evidence type="ECO:0000256" key="8">
    <source>
        <dbReference type="ARBA" id="ARBA00055477"/>
    </source>
</evidence>
<evidence type="ECO:0000256" key="5">
    <source>
        <dbReference type="ARBA" id="ARBA00023180"/>
    </source>
</evidence>
<protein>
    <recommendedName>
        <fullName evidence="9">Di-N-acetylchitobiase</fullName>
    </recommendedName>
</protein>
<comment type="subcellular location">
    <subcellularLocation>
        <location evidence="1">Lysosome</location>
    </subcellularLocation>
</comment>
<dbReference type="FunFam" id="3.20.20.80:FF:000250">
    <property type="entry name" value="Probable di-N-acetylchitobiase 1"/>
    <property type="match status" value="1"/>
</dbReference>
<evidence type="ECO:0000256" key="7">
    <source>
        <dbReference type="ARBA" id="ARBA00023295"/>
    </source>
</evidence>
<dbReference type="EMBL" id="RCHS01001810">
    <property type="protein sequence ID" value="RMX51242.1"/>
    <property type="molecule type" value="Genomic_DNA"/>
</dbReference>
<keyword evidence="10" id="KW-1133">Transmembrane helix</keyword>
<dbReference type="GO" id="GO:0005764">
    <property type="term" value="C:lysosome"/>
    <property type="evidence" value="ECO:0007669"/>
    <property type="project" value="UniProtKB-SubCell"/>
</dbReference>
<comment type="similarity">
    <text evidence="2">Belongs to the glycosyl hydrolase 18 family.</text>
</comment>
<dbReference type="InterPro" id="IPR017853">
    <property type="entry name" value="GH"/>
</dbReference>
<gene>
    <name evidence="12" type="ORF">pdam_00004071</name>
</gene>
<feature type="transmembrane region" description="Helical" evidence="10">
    <location>
        <begin position="21"/>
        <end position="41"/>
    </location>
</feature>
<sequence>SLIVYLKSRLVTLTLSNSVMAAWWYAFVVLLFSGISVVVSGKCPCEDPSLCDTISRPPGKEFLMFSTKPNDWRKYDWGKVTTIALFRPWDDELMCEAHKRGVRVVLAANFPTEKLSSKEIRTKWVKNLTTEALARHADGVNIDIESPIPKRSREVTLLTKLVNETATAFRAAVKNAQISFDVAWSPDCVDGRCYDAEALSQVVDFLVVMAYDEQSQIKTGDCIAKANSPLKQTEAALEEYLSLGIRREKLVLGLPWYGYDYPCLELVDNRICKIKHVPFRGVNCSDAAGRQIEYAEIMDLSVSRASSGPQKDEDSESYFFNYEDSVGGKHQVWFDNPDSLKIKYDFAAKENLTGIAIWNADLLDYSDIPRAMLETKKMWDALHH</sequence>
<feature type="domain" description="GH18" evidence="11">
    <location>
        <begin position="18"/>
        <end position="384"/>
    </location>
</feature>
<keyword evidence="10" id="KW-0472">Membrane</keyword>
<evidence type="ECO:0000256" key="1">
    <source>
        <dbReference type="ARBA" id="ARBA00004371"/>
    </source>
</evidence>
<evidence type="ECO:0000256" key="3">
    <source>
        <dbReference type="ARBA" id="ARBA00022729"/>
    </source>
</evidence>
<dbReference type="Gene3D" id="3.20.20.80">
    <property type="entry name" value="Glycosidases"/>
    <property type="match status" value="1"/>
</dbReference>
<dbReference type="GO" id="GO:0008061">
    <property type="term" value="F:chitin binding"/>
    <property type="evidence" value="ECO:0007669"/>
    <property type="project" value="InterPro"/>
</dbReference>
<dbReference type="OrthoDB" id="73875at2759"/>
<proteinExistence type="inferred from homology"/>
<dbReference type="Proteomes" id="UP000275408">
    <property type="component" value="Unassembled WGS sequence"/>
</dbReference>
<dbReference type="FunFam" id="3.10.50.10:FF:000006">
    <property type="entry name" value="Chitobiase, di-N-acetyl"/>
    <property type="match status" value="1"/>
</dbReference>
<reference evidence="12 13" key="1">
    <citation type="journal article" date="2018" name="Sci. Rep.">
        <title>Comparative analysis of the Pocillopora damicornis genome highlights role of immune system in coral evolution.</title>
        <authorList>
            <person name="Cunning R."/>
            <person name="Bay R.A."/>
            <person name="Gillette P."/>
            <person name="Baker A.C."/>
            <person name="Traylor-Knowles N."/>
        </authorList>
    </citation>
    <scope>NUCLEOTIDE SEQUENCE [LARGE SCALE GENOMIC DNA]</scope>
    <source>
        <strain evidence="12">RSMAS</strain>
        <tissue evidence="12">Whole animal</tissue>
    </source>
</reference>
<dbReference type="GO" id="GO:0016798">
    <property type="term" value="F:hydrolase activity, acting on glycosyl bonds"/>
    <property type="evidence" value="ECO:0007669"/>
    <property type="project" value="UniProtKB-KW"/>
</dbReference>
<evidence type="ECO:0000256" key="4">
    <source>
        <dbReference type="ARBA" id="ARBA00022801"/>
    </source>
</evidence>
<dbReference type="GO" id="GO:0005615">
    <property type="term" value="C:extracellular space"/>
    <property type="evidence" value="ECO:0007669"/>
    <property type="project" value="TreeGrafter"/>
</dbReference>
<dbReference type="PANTHER" id="PTHR46290">
    <property type="entry name" value="DI-N-ACETYLCHITOBIASE"/>
    <property type="match status" value="1"/>
</dbReference>
<dbReference type="InterPro" id="IPR051887">
    <property type="entry name" value="GH18_Domain-Containing"/>
</dbReference>
<dbReference type="GO" id="GO:0009313">
    <property type="term" value="P:oligosaccharide catabolic process"/>
    <property type="evidence" value="ECO:0007669"/>
    <property type="project" value="TreeGrafter"/>
</dbReference>
<dbReference type="SUPFAM" id="SSF51445">
    <property type="entry name" value="(Trans)glycosidases"/>
    <property type="match status" value="1"/>
</dbReference>
<evidence type="ECO:0000256" key="10">
    <source>
        <dbReference type="SAM" id="Phobius"/>
    </source>
</evidence>
<dbReference type="PANTHER" id="PTHR46290:SF1">
    <property type="entry name" value="DI-N-ACETYLCHITOBIASE"/>
    <property type="match status" value="1"/>
</dbReference>
<keyword evidence="13" id="KW-1185">Reference proteome</keyword>
<evidence type="ECO:0000256" key="6">
    <source>
        <dbReference type="ARBA" id="ARBA00023228"/>
    </source>
</evidence>
<evidence type="ECO:0000313" key="12">
    <source>
        <dbReference type="EMBL" id="RMX51242.1"/>
    </source>
</evidence>
<dbReference type="Pfam" id="PF00704">
    <property type="entry name" value="Glyco_hydro_18"/>
    <property type="match status" value="1"/>
</dbReference>
<comment type="function">
    <text evidence="8">Involved in the degradation of asparagine-linked glycoproteins. Hydrolyze of N-acetyl-beta-D-glucosamine (1-4)N-acetylglucosamine chitobiose core from the reducing end of the bond, it requires prior cleavage by glycosylasparaginase.</text>
</comment>
<dbReference type="InterPro" id="IPR011583">
    <property type="entry name" value="Chitinase_II/V-like_cat"/>
</dbReference>
<organism evidence="12 13">
    <name type="scientific">Pocillopora damicornis</name>
    <name type="common">Cauliflower coral</name>
    <name type="synonym">Millepora damicornis</name>
    <dbReference type="NCBI Taxonomy" id="46731"/>
    <lineage>
        <taxon>Eukaryota</taxon>
        <taxon>Metazoa</taxon>
        <taxon>Cnidaria</taxon>
        <taxon>Anthozoa</taxon>
        <taxon>Hexacorallia</taxon>
        <taxon>Scleractinia</taxon>
        <taxon>Astrocoeniina</taxon>
        <taxon>Pocilloporidae</taxon>
        <taxon>Pocillopora</taxon>
    </lineage>
</organism>
<dbReference type="InterPro" id="IPR029070">
    <property type="entry name" value="Chitinase_insertion_sf"/>
</dbReference>
<dbReference type="PROSITE" id="PS51910">
    <property type="entry name" value="GH18_2"/>
    <property type="match status" value="1"/>
</dbReference>
<evidence type="ECO:0000256" key="2">
    <source>
        <dbReference type="ARBA" id="ARBA00009336"/>
    </source>
</evidence>
<comment type="caution">
    <text evidence="12">The sequence shown here is derived from an EMBL/GenBank/DDBJ whole genome shotgun (WGS) entry which is preliminary data.</text>
</comment>